<feature type="compositionally biased region" description="Basic and acidic residues" evidence="1">
    <location>
        <begin position="457"/>
        <end position="479"/>
    </location>
</feature>
<evidence type="ECO:0000256" key="2">
    <source>
        <dbReference type="SAM" id="SignalP"/>
    </source>
</evidence>
<dbReference type="Proteomes" id="UP000011087">
    <property type="component" value="Unassembled WGS sequence"/>
</dbReference>
<feature type="domain" description="SET" evidence="3">
    <location>
        <begin position="40"/>
        <end position="275"/>
    </location>
</feature>
<dbReference type="PANTHER" id="PTHR13271">
    <property type="entry name" value="UNCHARACTERIZED PUTATIVE METHYLTRANSFERASE"/>
    <property type="match status" value="1"/>
</dbReference>
<feature type="chain" id="PRO_5008771057" description="SET domain-containing protein" evidence="2">
    <location>
        <begin position="19"/>
        <end position="479"/>
    </location>
</feature>
<evidence type="ECO:0000256" key="1">
    <source>
        <dbReference type="SAM" id="MobiDB-lite"/>
    </source>
</evidence>
<dbReference type="PaxDb" id="55529-EKX45212"/>
<dbReference type="InterPro" id="IPR050600">
    <property type="entry name" value="SETD3_SETD6_MTase"/>
</dbReference>
<accession>L1JA65</accession>
<feature type="signal peptide" evidence="2">
    <location>
        <begin position="1"/>
        <end position="18"/>
    </location>
</feature>
<dbReference type="RefSeq" id="XP_005832192.1">
    <property type="nucleotide sequence ID" value="XM_005832135.1"/>
</dbReference>
<dbReference type="PROSITE" id="PS50280">
    <property type="entry name" value="SET"/>
    <property type="match status" value="1"/>
</dbReference>
<dbReference type="EMBL" id="JH993000">
    <property type="protein sequence ID" value="EKX45212.1"/>
    <property type="molecule type" value="Genomic_DNA"/>
</dbReference>
<dbReference type="STRING" id="905079.L1JA65"/>
<dbReference type="InterPro" id="IPR001214">
    <property type="entry name" value="SET_dom"/>
</dbReference>
<keyword evidence="6" id="KW-1185">Reference proteome</keyword>
<protein>
    <recommendedName>
        <fullName evidence="3">SET domain-containing protein</fullName>
    </recommendedName>
</protein>
<dbReference type="GO" id="GO:0016279">
    <property type="term" value="F:protein-lysine N-methyltransferase activity"/>
    <property type="evidence" value="ECO:0007669"/>
    <property type="project" value="TreeGrafter"/>
</dbReference>
<evidence type="ECO:0000313" key="5">
    <source>
        <dbReference type="EnsemblProtists" id="EKX45212"/>
    </source>
</evidence>
<reference evidence="4 6" key="1">
    <citation type="journal article" date="2012" name="Nature">
        <title>Algal genomes reveal evolutionary mosaicism and the fate of nucleomorphs.</title>
        <authorList>
            <consortium name="DOE Joint Genome Institute"/>
            <person name="Curtis B.A."/>
            <person name="Tanifuji G."/>
            <person name="Burki F."/>
            <person name="Gruber A."/>
            <person name="Irimia M."/>
            <person name="Maruyama S."/>
            <person name="Arias M.C."/>
            <person name="Ball S.G."/>
            <person name="Gile G.H."/>
            <person name="Hirakawa Y."/>
            <person name="Hopkins J.F."/>
            <person name="Kuo A."/>
            <person name="Rensing S.A."/>
            <person name="Schmutz J."/>
            <person name="Symeonidi A."/>
            <person name="Elias M."/>
            <person name="Eveleigh R.J."/>
            <person name="Herman E.K."/>
            <person name="Klute M.J."/>
            <person name="Nakayama T."/>
            <person name="Obornik M."/>
            <person name="Reyes-Prieto A."/>
            <person name="Armbrust E.V."/>
            <person name="Aves S.J."/>
            <person name="Beiko R.G."/>
            <person name="Coutinho P."/>
            <person name="Dacks J.B."/>
            <person name="Durnford D.G."/>
            <person name="Fast N.M."/>
            <person name="Green B.R."/>
            <person name="Grisdale C.J."/>
            <person name="Hempel F."/>
            <person name="Henrissat B."/>
            <person name="Hoppner M.P."/>
            <person name="Ishida K."/>
            <person name="Kim E."/>
            <person name="Koreny L."/>
            <person name="Kroth P.G."/>
            <person name="Liu Y."/>
            <person name="Malik S.B."/>
            <person name="Maier U.G."/>
            <person name="McRose D."/>
            <person name="Mock T."/>
            <person name="Neilson J.A."/>
            <person name="Onodera N.T."/>
            <person name="Poole A.M."/>
            <person name="Pritham E.J."/>
            <person name="Richards T.A."/>
            <person name="Rocap G."/>
            <person name="Roy S.W."/>
            <person name="Sarai C."/>
            <person name="Schaack S."/>
            <person name="Shirato S."/>
            <person name="Slamovits C.H."/>
            <person name="Spencer D.F."/>
            <person name="Suzuki S."/>
            <person name="Worden A.Z."/>
            <person name="Zauner S."/>
            <person name="Barry K."/>
            <person name="Bell C."/>
            <person name="Bharti A.K."/>
            <person name="Crow J.A."/>
            <person name="Grimwood J."/>
            <person name="Kramer R."/>
            <person name="Lindquist E."/>
            <person name="Lucas S."/>
            <person name="Salamov A."/>
            <person name="McFadden G.I."/>
            <person name="Lane C.E."/>
            <person name="Keeling P.J."/>
            <person name="Gray M.W."/>
            <person name="Grigoriev I.V."/>
            <person name="Archibald J.M."/>
        </authorList>
    </citation>
    <scope>NUCLEOTIDE SEQUENCE</scope>
    <source>
        <strain evidence="4 6">CCMP2712</strain>
    </source>
</reference>
<reference evidence="5" key="3">
    <citation type="submission" date="2015-06" db="UniProtKB">
        <authorList>
            <consortium name="EnsemblProtists"/>
        </authorList>
    </citation>
    <scope>IDENTIFICATION</scope>
</reference>
<name>L1JA65_GUITC</name>
<reference evidence="6" key="2">
    <citation type="submission" date="2012-11" db="EMBL/GenBank/DDBJ databases">
        <authorList>
            <person name="Kuo A."/>
            <person name="Curtis B.A."/>
            <person name="Tanifuji G."/>
            <person name="Burki F."/>
            <person name="Gruber A."/>
            <person name="Irimia M."/>
            <person name="Maruyama S."/>
            <person name="Arias M.C."/>
            <person name="Ball S.G."/>
            <person name="Gile G.H."/>
            <person name="Hirakawa Y."/>
            <person name="Hopkins J.F."/>
            <person name="Rensing S.A."/>
            <person name="Schmutz J."/>
            <person name="Symeonidi A."/>
            <person name="Elias M."/>
            <person name="Eveleigh R.J."/>
            <person name="Herman E.K."/>
            <person name="Klute M.J."/>
            <person name="Nakayama T."/>
            <person name="Obornik M."/>
            <person name="Reyes-Prieto A."/>
            <person name="Armbrust E.V."/>
            <person name="Aves S.J."/>
            <person name="Beiko R.G."/>
            <person name="Coutinho P."/>
            <person name="Dacks J.B."/>
            <person name="Durnford D.G."/>
            <person name="Fast N.M."/>
            <person name="Green B.R."/>
            <person name="Grisdale C."/>
            <person name="Hempe F."/>
            <person name="Henrissat B."/>
            <person name="Hoppner M.P."/>
            <person name="Ishida K.-I."/>
            <person name="Kim E."/>
            <person name="Koreny L."/>
            <person name="Kroth P.G."/>
            <person name="Liu Y."/>
            <person name="Malik S.-B."/>
            <person name="Maier U.G."/>
            <person name="McRose D."/>
            <person name="Mock T."/>
            <person name="Neilson J.A."/>
            <person name="Onodera N.T."/>
            <person name="Poole A.M."/>
            <person name="Pritham E.J."/>
            <person name="Richards T.A."/>
            <person name="Rocap G."/>
            <person name="Roy S.W."/>
            <person name="Sarai C."/>
            <person name="Schaack S."/>
            <person name="Shirato S."/>
            <person name="Slamovits C.H."/>
            <person name="Spencer D.F."/>
            <person name="Suzuki S."/>
            <person name="Worden A.Z."/>
            <person name="Zauner S."/>
            <person name="Barry K."/>
            <person name="Bell C."/>
            <person name="Bharti A.K."/>
            <person name="Crow J.A."/>
            <person name="Grimwood J."/>
            <person name="Kramer R."/>
            <person name="Lindquist E."/>
            <person name="Lucas S."/>
            <person name="Salamov A."/>
            <person name="McFadden G.I."/>
            <person name="Lane C.E."/>
            <person name="Keeling P.J."/>
            <person name="Gray M.W."/>
            <person name="Grigoriev I.V."/>
            <person name="Archibald J.M."/>
        </authorList>
    </citation>
    <scope>NUCLEOTIDE SEQUENCE</scope>
    <source>
        <strain evidence="6">CCMP2712</strain>
    </source>
</reference>
<dbReference type="CDD" id="cd10527">
    <property type="entry name" value="SET_LSMT"/>
    <property type="match status" value="1"/>
</dbReference>
<dbReference type="InterPro" id="IPR046341">
    <property type="entry name" value="SET_dom_sf"/>
</dbReference>
<evidence type="ECO:0000259" key="3">
    <source>
        <dbReference type="PROSITE" id="PS50280"/>
    </source>
</evidence>
<gene>
    <name evidence="4" type="ORF">GUITHDRAFT_108853</name>
</gene>
<dbReference type="GeneID" id="17301915"/>
<evidence type="ECO:0000313" key="4">
    <source>
        <dbReference type="EMBL" id="EKX45212.1"/>
    </source>
</evidence>
<sequence>MSVSAGALLLLLMLATMAEVPCHAGTRVELLNSCMRKMVEGVRVKVSCLDRLHVEGYDCEGGCEVGLFCDEDVEEGAELARMEKCKTMPFPSHQQEELQRRFRSVPQEHAARMGEVSKRLHLPLLWELFKARRLAQHPLYEYLLTVPKGLNFLNWPEEERAALEGTNLALSARSELSDMKLVCQELSLGEEMTWDDMMWCRSVVLERCFLQGLVKPAGAVLGREEEDLLPCFLPVMDLINHDALASCKLSGDESHVILRASKKMAKGEQLFFNYGSSKSNEELMFAYGFALEDNPADKLEHSAASRFSCVESDPDMFKRKMSLLKDHILTVIPEENRILTKTFYISMDIPTGISMDNISNIAILLSDEVASFLPPFTCDPEDLAEIEKGQPIRIYPEMLEELKEMQEVKLEKLDKLDLSKLPGSRAIFASNYVQGLIEIVAACIQRLQKLIDGALNQDEKRDEKEGRGAERMEREGEET</sequence>
<evidence type="ECO:0000313" key="6">
    <source>
        <dbReference type="Proteomes" id="UP000011087"/>
    </source>
</evidence>
<dbReference type="Pfam" id="PF00856">
    <property type="entry name" value="SET"/>
    <property type="match status" value="1"/>
</dbReference>
<dbReference type="OrthoDB" id="42889at2759"/>
<dbReference type="eggNOG" id="KOG1337">
    <property type="taxonomic scope" value="Eukaryota"/>
</dbReference>
<keyword evidence="2" id="KW-0732">Signal</keyword>
<dbReference type="Gene3D" id="3.90.1410.10">
    <property type="entry name" value="set domain protein methyltransferase, domain 1"/>
    <property type="match status" value="1"/>
</dbReference>
<dbReference type="AlphaFoldDB" id="L1JA65"/>
<feature type="region of interest" description="Disordered" evidence="1">
    <location>
        <begin position="456"/>
        <end position="479"/>
    </location>
</feature>
<organism evidence="4">
    <name type="scientific">Guillardia theta (strain CCMP2712)</name>
    <name type="common">Cryptophyte</name>
    <dbReference type="NCBI Taxonomy" id="905079"/>
    <lineage>
        <taxon>Eukaryota</taxon>
        <taxon>Cryptophyceae</taxon>
        <taxon>Pyrenomonadales</taxon>
        <taxon>Geminigeraceae</taxon>
        <taxon>Guillardia</taxon>
    </lineage>
</organism>
<dbReference type="SUPFAM" id="SSF82199">
    <property type="entry name" value="SET domain"/>
    <property type="match status" value="1"/>
</dbReference>
<dbReference type="EnsemblProtists" id="EKX45212">
    <property type="protein sequence ID" value="EKX45212"/>
    <property type="gene ID" value="GUITHDRAFT_108853"/>
</dbReference>
<dbReference type="KEGG" id="gtt:GUITHDRAFT_108853"/>
<proteinExistence type="predicted"/>
<dbReference type="HOGENOM" id="CLU_570442_0_0_1"/>